<dbReference type="Proteomes" id="UP000273641">
    <property type="component" value="Unassembled WGS sequence"/>
</dbReference>
<evidence type="ECO:0000313" key="12">
    <source>
        <dbReference type="Proteomes" id="UP000273641"/>
    </source>
</evidence>
<evidence type="ECO:0000313" key="14">
    <source>
        <dbReference type="Proteomes" id="UP000668358"/>
    </source>
</evidence>
<evidence type="ECO:0000313" key="9">
    <source>
        <dbReference type="EMBL" id="PWX40097.1"/>
    </source>
</evidence>
<dbReference type="EMBL" id="DACTBT010000002">
    <property type="protein sequence ID" value="HAT4297292.1"/>
    <property type="molecule type" value="Genomic_DNA"/>
</dbReference>
<dbReference type="EMBL" id="JAENRE010000002">
    <property type="protein sequence ID" value="MBO3415865.1"/>
    <property type="molecule type" value="Genomic_DNA"/>
</dbReference>
<reference evidence="3 14" key="7">
    <citation type="submission" date="2020-12" db="EMBL/GenBank/DDBJ databases">
        <title>Comparative genomics of Clostridium perfringens reveals patterns of host-associated phylogenetic clades and virulence factors.</title>
        <authorList>
            <person name="Smith A.H."/>
            <person name="Geier R."/>
        </authorList>
    </citation>
    <scope>NUCLEOTIDE SEQUENCE [LARGE SCALE GENOMIC DNA]</scope>
    <source>
        <strain evidence="4 14">CHD15829P</strain>
        <strain evidence="3">CHD30677R</strain>
    </source>
</reference>
<dbReference type="Proteomes" id="UP000859547">
    <property type="component" value="Unassembled WGS sequence"/>
</dbReference>
<reference evidence="2" key="2">
    <citation type="journal article" date="2018" name="Genome Biol.">
        <title>SKESA: strategic k-mer extension for scrupulous assemblies.</title>
        <authorList>
            <person name="Souvorov A."/>
            <person name="Agarwala R."/>
            <person name="Lipman D.J."/>
        </authorList>
    </citation>
    <scope>NUCLEOTIDE SEQUENCE</scope>
    <source>
        <strain evidence="1">C25</strain>
        <strain evidence="2">C8</strain>
    </source>
</reference>
<dbReference type="Proteomes" id="UP000668068">
    <property type="component" value="Unassembled WGS sequence"/>
</dbReference>
<reference evidence="8 13" key="5">
    <citation type="submission" date="2020-02" db="EMBL/GenBank/DDBJ databases">
        <title>Genomic Insights into the Phylogeny and Genetic Plasticity of the Human and Animal Enteric Pathogen Clostridium perfringens.</title>
        <authorList>
            <person name="Feng Y."/>
            <person name="Hu Y."/>
        </authorList>
    </citation>
    <scope>NUCLEOTIDE SEQUENCE [LARGE SCALE GENOMIC DNA]</scope>
    <source>
        <strain evidence="8 13">CP-40</strain>
    </source>
</reference>
<evidence type="ECO:0000313" key="4">
    <source>
        <dbReference type="EMBL" id="MBO3415865.1"/>
    </source>
</evidence>
<dbReference type="Proteomes" id="UP000247117">
    <property type="component" value="Unassembled WGS sequence"/>
</dbReference>
<evidence type="ECO:0000313" key="10">
    <source>
        <dbReference type="EMBL" id="RQN26741.1"/>
    </source>
</evidence>
<dbReference type="Proteomes" id="UP001288778">
    <property type="component" value="Unassembled WGS sequence"/>
</dbReference>
<evidence type="ECO:0000313" key="7">
    <source>
        <dbReference type="EMBL" id="MDZ7539949.1"/>
    </source>
</evidence>
<accession>A0A317TQ36</accession>
<dbReference type="Proteomes" id="UP000668358">
    <property type="component" value="Unassembled WGS sequence"/>
</dbReference>
<dbReference type="EMBL" id="RQNR01000001">
    <property type="protein sequence ID" value="RQN26741.1"/>
    <property type="molecule type" value="Genomic_DNA"/>
</dbReference>
<dbReference type="AlphaFoldDB" id="A0A317TQ36"/>
<dbReference type="EMBL" id="JAALLZ010000001">
    <property type="protein sequence ID" value="NGU29444.1"/>
    <property type="molecule type" value="Genomic_DNA"/>
</dbReference>
<dbReference type="EMBL" id="PJTB01000002">
    <property type="protein sequence ID" value="PWX40097.1"/>
    <property type="molecule type" value="Genomic_DNA"/>
</dbReference>
<evidence type="ECO:0000313" key="2">
    <source>
        <dbReference type="EMBL" id="HAT4306349.1"/>
    </source>
</evidence>
<dbReference type="EMBL" id="WNUI01000001">
    <property type="protein sequence ID" value="MDZ4907569.1"/>
    <property type="molecule type" value="Genomic_DNA"/>
</dbReference>
<protein>
    <submittedName>
        <fullName evidence="2">Stage V sporulation protein SpoVM</fullName>
    </submittedName>
</protein>
<evidence type="ECO:0000313" key="13">
    <source>
        <dbReference type="Proteomes" id="UP000481454"/>
    </source>
</evidence>
<evidence type="ECO:0000313" key="3">
    <source>
        <dbReference type="EMBL" id="MBO3358060.1"/>
    </source>
</evidence>
<reference evidence="5" key="4">
    <citation type="submission" date="2019-11" db="EMBL/GenBank/DDBJ databases">
        <title>Characterization of Clostridium perfringens isolates from swine manure treated agricultural soils.</title>
        <authorList>
            <person name="Wushke S.T."/>
        </authorList>
    </citation>
    <scope>NUCLEOTIDE SEQUENCE</scope>
    <source>
        <strain evidence="6">V2</strain>
        <strain evidence="7">X62</strain>
        <strain evidence="5">X94</strain>
    </source>
</reference>
<sequence>MRIMTIKLPKFLAKIVRMFKGNKKSDT</sequence>
<dbReference type="EMBL" id="WNUR01000002">
    <property type="protein sequence ID" value="MDZ7539949.1"/>
    <property type="molecule type" value="Genomic_DNA"/>
</dbReference>
<dbReference type="NCBIfam" id="NF033436">
    <property type="entry name" value="SpoVM_broad"/>
    <property type="match status" value="1"/>
</dbReference>
<dbReference type="RefSeq" id="WP_100066303.1">
    <property type="nucleotide sequence ID" value="NZ_AP017630.1"/>
</dbReference>
<dbReference type="EMBL" id="WNVM01000001">
    <property type="protein sequence ID" value="MDZ5007616.1"/>
    <property type="molecule type" value="Genomic_DNA"/>
</dbReference>
<reference evidence="2" key="6">
    <citation type="submission" date="2020-07" db="EMBL/GenBank/DDBJ databases">
        <authorList>
            <consortium name="NCBI Pathogen Detection Project"/>
        </authorList>
    </citation>
    <scope>NUCLEOTIDE SEQUENCE</scope>
    <source>
        <strain evidence="1">C25</strain>
        <strain evidence="2">C8</strain>
    </source>
</reference>
<dbReference type="EMBL" id="DACTCB010000001">
    <property type="protein sequence ID" value="HAT4306349.1"/>
    <property type="molecule type" value="Genomic_DNA"/>
</dbReference>
<reference evidence="9 11" key="1">
    <citation type="journal article" date="2018" name="BMC Genomics">
        <title>Whole genome analysis reveals the diversity and evolutionary relationships between necrotic enteritis-causing strains of Clostridium perfringens.</title>
        <authorList>
            <person name="Lacey J.A."/>
            <person name="Allnutt T.R."/>
            <person name="Vezina B."/>
            <person name="Van T.T.H."/>
            <person name="Stent T."/>
            <person name="Han X."/>
            <person name="Rood J.I."/>
            <person name="Wade B."/>
            <person name="Keyburn A.L."/>
            <person name="Seeman T."/>
            <person name="Chen H."/>
            <person name="Haring V."/>
            <person name="Johanesen P.A."/>
            <person name="Lyras D."/>
            <person name="Moore R.J."/>
        </authorList>
    </citation>
    <scope>NUCLEOTIDE SEQUENCE [LARGE SCALE GENOMIC DNA]</scope>
    <source>
        <strain evidence="9 11">EUR-NE15</strain>
    </source>
</reference>
<comment type="caution">
    <text evidence="2">The sequence shown here is derived from an EMBL/GenBank/DDBJ whole genome shotgun (WGS) entry which is preliminary data.</text>
</comment>
<dbReference type="Proteomes" id="UP000855421">
    <property type="component" value="Unassembled WGS sequence"/>
</dbReference>
<evidence type="ECO:0000313" key="5">
    <source>
        <dbReference type="EMBL" id="MDZ4907569.1"/>
    </source>
</evidence>
<evidence type="ECO:0000313" key="1">
    <source>
        <dbReference type="EMBL" id="HAT4297292.1"/>
    </source>
</evidence>
<dbReference type="Proteomes" id="UP000481454">
    <property type="component" value="Unassembled WGS sequence"/>
</dbReference>
<evidence type="ECO:0000313" key="11">
    <source>
        <dbReference type="Proteomes" id="UP000247117"/>
    </source>
</evidence>
<evidence type="ECO:0000313" key="8">
    <source>
        <dbReference type="EMBL" id="NGU29444.1"/>
    </source>
</evidence>
<name>A0A317TQ36_CLOPF</name>
<reference evidence="10 12" key="3">
    <citation type="submission" date="2018-11" db="EMBL/GenBank/DDBJ databases">
        <title>Draft genome sequences of potential pathogenic Clostridium perfringens from environmental surface water in the North West Province, South Africa.</title>
        <authorList>
            <person name="Fourie J.C.J."/>
            <person name="Sanko T.J."/>
            <person name="Bezuidenhout C."/>
            <person name="Mienie C."/>
            <person name="Adeleke R."/>
        </authorList>
    </citation>
    <scope>NUCLEOTIDE SEQUENCE [LARGE SCALE GENOMIC DNA]</scope>
    <source>
        <strain evidence="10 12">SC4-C13</strain>
    </source>
</reference>
<gene>
    <name evidence="2" type="primary">spoVM</name>
    <name evidence="9" type="ORF">CYK91_08145</name>
    <name evidence="10" type="ORF">EHZ11_02625</name>
    <name evidence="8" type="ORF">G6Z34_04845</name>
    <name evidence="5" type="ORF">GNF68_00560</name>
    <name evidence="6" type="ORF">GNF77_01635</name>
    <name evidence="7" type="ORF">GNF83_01600</name>
    <name evidence="1" type="ORF">I9063_000597</name>
    <name evidence="2" type="ORF">I9080_000099</name>
    <name evidence="3" type="ORF">JJB47_04605</name>
    <name evidence="4" type="ORF">JJB78_04925</name>
</gene>
<dbReference type="EMBL" id="JAENQP010000002">
    <property type="protein sequence ID" value="MBO3358060.1"/>
    <property type="molecule type" value="Genomic_DNA"/>
</dbReference>
<proteinExistence type="predicted"/>
<dbReference type="Proteomes" id="UP001292368">
    <property type="component" value="Unassembled WGS sequence"/>
</dbReference>
<evidence type="ECO:0000313" key="6">
    <source>
        <dbReference type="EMBL" id="MDZ5007616.1"/>
    </source>
</evidence>
<dbReference type="Proteomes" id="UP001288944">
    <property type="component" value="Unassembled WGS sequence"/>
</dbReference>
<organism evidence="2">
    <name type="scientific">Clostridium perfringens</name>
    <dbReference type="NCBI Taxonomy" id="1502"/>
    <lineage>
        <taxon>Bacteria</taxon>
        <taxon>Bacillati</taxon>
        <taxon>Bacillota</taxon>
        <taxon>Clostridia</taxon>
        <taxon>Eubacteriales</taxon>
        <taxon>Clostridiaceae</taxon>
        <taxon>Clostridium</taxon>
    </lineage>
</organism>